<comment type="similarity">
    <text evidence="2">Belongs to the glycosyltransferase 28 family.</text>
</comment>
<dbReference type="Pfam" id="PF04101">
    <property type="entry name" value="Glyco_tran_28_C"/>
    <property type="match status" value="1"/>
</dbReference>
<comment type="subcellular location">
    <subcellularLocation>
        <location evidence="1">Endoplasmic reticulum</location>
    </subcellularLocation>
</comment>
<keyword evidence="4" id="KW-0808">Transferase</keyword>
<dbReference type="InterPro" id="IPR007235">
    <property type="entry name" value="Glyco_trans_28_C"/>
</dbReference>
<feature type="domain" description="Glycosyl transferase family 28 C-terminal" evidence="6">
    <location>
        <begin position="1"/>
        <end position="139"/>
    </location>
</feature>
<comment type="caution">
    <text evidence="7">The sequence shown here is derived from an EMBL/GenBank/DDBJ whole genome shotgun (WGS) entry which is preliminary data.</text>
</comment>
<dbReference type="GO" id="GO:0016758">
    <property type="term" value="F:hexosyltransferase activity"/>
    <property type="evidence" value="ECO:0007669"/>
    <property type="project" value="InterPro"/>
</dbReference>
<evidence type="ECO:0000313" key="8">
    <source>
        <dbReference type="Proteomes" id="UP000325182"/>
    </source>
</evidence>
<keyword evidence="3" id="KW-0328">Glycosyltransferase</keyword>
<dbReference type="RefSeq" id="WP_148954183.1">
    <property type="nucleotide sequence ID" value="NZ_VTEG01000008.1"/>
</dbReference>
<keyword evidence="5" id="KW-0256">Endoplasmic reticulum</keyword>
<dbReference type="InterPro" id="IPR039042">
    <property type="entry name" value="Alg13-like"/>
</dbReference>
<evidence type="ECO:0000256" key="3">
    <source>
        <dbReference type="ARBA" id="ARBA00022676"/>
    </source>
</evidence>
<dbReference type="PANTHER" id="PTHR12867">
    <property type="entry name" value="GLYCOSYL TRANSFERASE-RELATED"/>
    <property type="match status" value="1"/>
</dbReference>
<dbReference type="NCBIfam" id="NF041548">
    <property type="entry name" value="PssE"/>
    <property type="match status" value="1"/>
</dbReference>
<evidence type="ECO:0000256" key="4">
    <source>
        <dbReference type="ARBA" id="ARBA00022679"/>
    </source>
</evidence>
<protein>
    <submittedName>
        <fullName evidence="7">Exopolysaccharide biosynthesis protein</fullName>
    </submittedName>
</protein>
<accession>A0A5D4MAI2</accession>
<evidence type="ECO:0000313" key="7">
    <source>
        <dbReference type="EMBL" id="TYR98949.1"/>
    </source>
</evidence>
<dbReference type="SUPFAM" id="SSF53756">
    <property type="entry name" value="UDP-Glycosyltransferase/glycogen phosphorylase"/>
    <property type="match status" value="1"/>
</dbReference>
<evidence type="ECO:0000259" key="6">
    <source>
        <dbReference type="Pfam" id="PF04101"/>
    </source>
</evidence>
<dbReference type="Gene3D" id="3.40.50.2000">
    <property type="entry name" value="Glycogen Phosphorylase B"/>
    <property type="match status" value="1"/>
</dbReference>
<name>A0A5D4MAI2_9BACI</name>
<organism evidence="7 8">
    <name type="scientific">Rossellomorea vietnamensis</name>
    <dbReference type="NCBI Taxonomy" id="218284"/>
    <lineage>
        <taxon>Bacteria</taxon>
        <taxon>Bacillati</taxon>
        <taxon>Bacillota</taxon>
        <taxon>Bacilli</taxon>
        <taxon>Bacillales</taxon>
        <taxon>Bacillaceae</taxon>
        <taxon>Rossellomorea</taxon>
    </lineage>
</organism>
<evidence type="ECO:0000256" key="2">
    <source>
        <dbReference type="ARBA" id="ARBA00006962"/>
    </source>
</evidence>
<dbReference type="AlphaFoldDB" id="A0A5D4MAI2"/>
<evidence type="ECO:0000256" key="1">
    <source>
        <dbReference type="ARBA" id="ARBA00004240"/>
    </source>
</evidence>
<dbReference type="PANTHER" id="PTHR12867:SF6">
    <property type="entry name" value="N-ACETYLGLUCOSAMINYLDIPHOSPHODOLICHOL N-ACETYLGLUCOSAMINYLTRANSFERASE"/>
    <property type="match status" value="1"/>
</dbReference>
<evidence type="ECO:0000256" key="5">
    <source>
        <dbReference type="ARBA" id="ARBA00022824"/>
    </source>
</evidence>
<dbReference type="Proteomes" id="UP000325182">
    <property type="component" value="Unassembled WGS sequence"/>
</dbReference>
<sequence length="160" mass="18639">MIFVVLGTHELPFTRLLNEIDFLIEEGVIGEEVIVQLGHTPYKSENMKFIPFMTYAEMENYYKKARLIITHGGTGSITSGVKMGKKIIAVPRWKKYGEHNDDHQLEIVRQFYHSGHILYWDDGFKLKEVLEMADSFQPREFVSGREKILTILDDFIKKNV</sequence>
<gene>
    <name evidence="7" type="ORF">FZC84_13070</name>
</gene>
<dbReference type="GO" id="GO:0006488">
    <property type="term" value="P:dolichol-linked oligosaccharide biosynthetic process"/>
    <property type="evidence" value="ECO:0007669"/>
    <property type="project" value="InterPro"/>
</dbReference>
<reference evidence="7 8" key="1">
    <citation type="submission" date="2019-08" db="EMBL/GenBank/DDBJ databases">
        <title>Bacillus genomes from the desert of Cuatro Cienegas, Coahuila.</title>
        <authorList>
            <person name="Olmedo-Alvarez G."/>
        </authorList>
    </citation>
    <scope>NUCLEOTIDE SEQUENCE [LARGE SCALE GENOMIC DNA]</scope>
    <source>
        <strain evidence="7 8">CH128b_4D</strain>
    </source>
</reference>
<proteinExistence type="inferred from homology"/>
<dbReference type="InterPro" id="IPR048097">
    <property type="entry name" value="Cps14G-like"/>
</dbReference>
<dbReference type="EMBL" id="VTEG01000008">
    <property type="protein sequence ID" value="TYR98949.1"/>
    <property type="molecule type" value="Genomic_DNA"/>
</dbReference>